<dbReference type="AlphaFoldDB" id="A0A8X7BAV5"/>
<name>A0A8X7BAV5_TRICX</name>
<comment type="caution">
    <text evidence="2">The sequence shown here is derived from an EMBL/GenBank/DDBJ whole genome shotgun (WGS) entry which is preliminary data.</text>
</comment>
<evidence type="ECO:0000313" key="3">
    <source>
        <dbReference type="Proteomes" id="UP000887159"/>
    </source>
</evidence>
<evidence type="ECO:0000256" key="1">
    <source>
        <dbReference type="SAM" id="MobiDB-lite"/>
    </source>
</evidence>
<feature type="compositionally biased region" description="Polar residues" evidence="1">
    <location>
        <begin position="1"/>
        <end position="10"/>
    </location>
</feature>
<reference evidence="2" key="1">
    <citation type="submission" date="2020-08" db="EMBL/GenBank/DDBJ databases">
        <title>Multicomponent nature underlies the extraordinary mechanical properties of spider dragline silk.</title>
        <authorList>
            <person name="Kono N."/>
            <person name="Nakamura H."/>
            <person name="Mori M."/>
            <person name="Yoshida Y."/>
            <person name="Ohtoshi R."/>
            <person name="Malay A.D."/>
            <person name="Moran D.A.P."/>
            <person name="Tomita M."/>
            <person name="Numata K."/>
            <person name="Arakawa K."/>
        </authorList>
    </citation>
    <scope>NUCLEOTIDE SEQUENCE</scope>
</reference>
<evidence type="ECO:0000313" key="2">
    <source>
        <dbReference type="EMBL" id="GFY25365.1"/>
    </source>
</evidence>
<organism evidence="2 3">
    <name type="scientific">Trichonephila clavipes</name>
    <name type="common">Golden silk orbweaver</name>
    <name type="synonym">Nephila clavipes</name>
    <dbReference type="NCBI Taxonomy" id="2585209"/>
    <lineage>
        <taxon>Eukaryota</taxon>
        <taxon>Metazoa</taxon>
        <taxon>Ecdysozoa</taxon>
        <taxon>Arthropoda</taxon>
        <taxon>Chelicerata</taxon>
        <taxon>Arachnida</taxon>
        <taxon>Araneae</taxon>
        <taxon>Araneomorphae</taxon>
        <taxon>Entelegynae</taxon>
        <taxon>Araneoidea</taxon>
        <taxon>Nephilidae</taxon>
        <taxon>Trichonephila</taxon>
    </lineage>
</organism>
<sequence length="70" mass="7473">MDSIGHSSFLPTGLGRQDDEEVTPGVRPLQPVCVYEGSNCSSTYSWSNLNVSEPTLVAVSNDTLSTEAPE</sequence>
<dbReference type="EMBL" id="BMAU01021371">
    <property type="protein sequence ID" value="GFY25365.1"/>
    <property type="molecule type" value="Genomic_DNA"/>
</dbReference>
<protein>
    <submittedName>
        <fullName evidence="2">Uncharacterized protein</fullName>
    </submittedName>
</protein>
<accession>A0A8X7BAV5</accession>
<feature type="region of interest" description="Disordered" evidence="1">
    <location>
        <begin position="1"/>
        <end position="28"/>
    </location>
</feature>
<dbReference type="Proteomes" id="UP000887159">
    <property type="component" value="Unassembled WGS sequence"/>
</dbReference>
<proteinExistence type="predicted"/>
<gene>
    <name evidence="2" type="ORF">TNCV_2484851</name>
</gene>
<keyword evidence="3" id="KW-1185">Reference proteome</keyword>